<accession>A0A8C6PG97</accession>
<name>A0A8C6PG97_NOTFU</name>
<feature type="region of interest" description="Disordered" evidence="2">
    <location>
        <begin position="271"/>
        <end position="301"/>
    </location>
</feature>
<feature type="coiled-coil region" evidence="1">
    <location>
        <begin position="391"/>
        <end position="479"/>
    </location>
</feature>
<dbReference type="Ensembl" id="ENSNFUT00015045493.1">
    <property type="protein sequence ID" value="ENSNFUP00015043588.1"/>
    <property type="gene ID" value="ENSNFUG00015020821.1"/>
</dbReference>
<dbReference type="Proteomes" id="UP000694548">
    <property type="component" value="Chromosome sgr09"/>
</dbReference>
<dbReference type="GeneTree" id="ENSGT00390000018108"/>
<evidence type="ECO:0000256" key="1">
    <source>
        <dbReference type="SAM" id="Coils"/>
    </source>
</evidence>
<evidence type="ECO:0000313" key="3">
    <source>
        <dbReference type="Ensembl" id="ENSNFUP00015043588.1"/>
    </source>
</evidence>
<dbReference type="PANTHER" id="PTHR47147:SF1">
    <property type="entry name" value="SYNCOILIN"/>
    <property type="match status" value="1"/>
</dbReference>
<reference evidence="3" key="3">
    <citation type="submission" date="2025-09" db="UniProtKB">
        <authorList>
            <consortium name="Ensembl"/>
        </authorList>
    </citation>
    <scope>IDENTIFICATION</scope>
</reference>
<feature type="region of interest" description="Disordered" evidence="2">
    <location>
        <begin position="29"/>
        <end position="79"/>
    </location>
</feature>
<evidence type="ECO:0000313" key="4">
    <source>
        <dbReference type="Proteomes" id="UP000694548"/>
    </source>
</evidence>
<keyword evidence="4" id="KW-1185">Reference proteome</keyword>
<organism evidence="3 4">
    <name type="scientific">Nothobranchius furzeri</name>
    <name type="common">Turquoise killifish</name>
    <dbReference type="NCBI Taxonomy" id="105023"/>
    <lineage>
        <taxon>Eukaryota</taxon>
        <taxon>Metazoa</taxon>
        <taxon>Chordata</taxon>
        <taxon>Craniata</taxon>
        <taxon>Vertebrata</taxon>
        <taxon>Euteleostomi</taxon>
        <taxon>Actinopterygii</taxon>
        <taxon>Neopterygii</taxon>
        <taxon>Teleostei</taxon>
        <taxon>Neoteleostei</taxon>
        <taxon>Acanthomorphata</taxon>
        <taxon>Ovalentaria</taxon>
        <taxon>Atherinomorphae</taxon>
        <taxon>Cyprinodontiformes</taxon>
        <taxon>Nothobranchiidae</taxon>
        <taxon>Nothobranchius</taxon>
    </lineage>
</organism>
<protein>
    <submittedName>
        <fullName evidence="3">Trichohyalin-like</fullName>
    </submittedName>
</protein>
<dbReference type="InterPro" id="IPR027702">
    <property type="entry name" value="Syncoilin"/>
</dbReference>
<feature type="compositionally biased region" description="Basic and acidic residues" evidence="2">
    <location>
        <begin position="272"/>
        <end position="295"/>
    </location>
</feature>
<dbReference type="GO" id="GO:0005882">
    <property type="term" value="C:intermediate filament"/>
    <property type="evidence" value="ECO:0007669"/>
    <property type="project" value="InterPro"/>
</dbReference>
<dbReference type="AlphaFoldDB" id="A0A8C6PG97"/>
<feature type="coiled-coil region" evidence="1">
    <location>
        <begin position="600"/>
        <end position="627"/>
    </location>
</feature>
<gene>
    <name evidence="3" type="primary">sync</name>
</gene>
<dbReference type="PANTHER" id="PTHR47147">
    <property type="entry name" value="SYNCOILIN"/>
    <property type="match status" value="1"/>
</dbReference>
<reference evidence="3" key="2">
    <citation type="submission" date="2025-08" db="UniProtKB">
        <authorList>
            <consortium name="Ensembl"/>
        </authorList>
    </citation>
    <scope>IDENTIFICATION</scope>
</reference>
<reference evidence="3" key="1">
    <citation type="submission" date="2014-08" db="EMBL/GenBank/DDBJ databases">
        <authorList>
            <person name="Senf B."/>
            <person name="Petzold A."/>
            <person name="Downie B.R."/>
            <person name="Koch P."/>
            <person name="Platzer M."/>
        </authorList>
    </citation>
    <scope>NUCLEOTIDE SEQUENCE [LARGE SCALE GENOMIC DNA]</scope>
    <source>
        <strain evidence="3">GRZ</strain>
    </source>
</reference>
<sequence>MGKCERVKKGSSWSKRHFYTWISCKNSTKPMENKEEDVSPTGFQTLFIREDKGDSDEINVEQKERKEPPSGLPERQLKQSSLVNPYLQEMDDLLRSCEELTDVPFGSCHSAGYRETRLSSSQVGEEVRMKRYQETCTAPHAYLSTSYIDTNMEDAEREMAPGQGFGELMDKCQVYQQTEMPLSSAGTKLSATMVEYEGQLLGMLAMHESCMEEAGMDFELQDLAADLGQEYVHISKSPHRYQGTTLVPVKQESLPELESLQVQSKLCVDGSKAQENEGTQKRPHTDPGDMFKERTGMNGDGTELDVDEEIPELWADLKTLGALGSQMEDCIEEVQLLQRRRKDLLVEVLQLRGHKEQEDEKGRSQDIEDTEQWIDSKITELMNVFKKEEEVRREERKREVYSLREERAEEERKLWKANLERQGVQEELRRLKRRLFAVARDGGFSQAAGNHHRREVELLKREEEKLNSLVLQLTEESLQLRSAHGKQLLDARAKLHATTSSQTSNTQEELMECRRNSCGDIQQYLQSELKSLEDRYEPMLLVLLKRRETTAAALVKAREQGQELRGQLGPLREQIQKLKLEKVCCEEKIKLATVRRWEDVGRYKEAVFSLEEQSRELKAELNIQRRKTKEMEMMRENLTKQLLLHRAATKSHNIIDQEEKT</sequence>
<evidence type="ECO:0000256" key="2">
    <source>
        <dbReference type="SAM" id="MobiDB-lite"/>
    </source>
</evidence>
<keyword evidence="1" id="KW-0175">Coiled coil</keyword>
<proteinExistence type="predicted"/>